<name>A0A4E0RZD2_FASHE</name>
<proteinExistence type="predicted"/>
<sequence length="267" mass="29206">MYVLLLKSLSETASGPKDDPYVQVLNKAGFEADLIETLDFIYHTDRLAAYQSWRESHGAIVFTSPRGVNAFTKAGLSGRSTDICFVVGPSTDALAKKAGFSPKGSECGDGETLAKFILTKHASAVTKPIFFPTGEQHRDELPRYLEAKGMCMFLPVINRPGMRVNTVIVYSAQEKEDMKEKLRLNLCEGHPIPDCVVFFSPSGVSLTETILKSEVKPHRPKIRLVAMGRSTEARLKEMELTVSGVAKSPKPDSLLAVIKTLSSQSVA</sequence>
<dbReference type="PANTHER" id="PTHR12390">
    <property type="entry name" value="UROPORPHYRINOGEN III SYNTHASE"/>
    <property type="match status" value="1"/>
</dbReference>
<reference evidence="2" key="1">
    <citation type="submission" date="2019-03" db="EMBL/GenBank/DDBJ databases">
        <title>Improved annotation for the trematode Fasciola hepatica.</title>
        <authorList>
            <person name="Choi Y.-J."/>
            <person name="Martin J."/>
            <person name="Mitreva M."/>
        </authorList>
    </citation>
    <scope>NUCLEOTIDE SEQUENCE [LARGE SCALE GENOMIC DNA]</scope>
</reference>
<dbReference type="AlphaFoldDB" id="A0A4E0RZD2"/>
<evidence type="ECO:0000313" key="3">
    <source>
        <dbReference type="Proteomes" id="UP000230066"/>
    </source>
</evidence>
<feature type="domain" description="Tetrapyrrole biosynthesis uroporphyrinogen III synthase" evidence="1">
    <location>
        <begin position="20"/>
        <end position="255"/>
    </location>
</feature>
<dbReference type="InterPro" id="IPR039793">
    <property type="entry name" value="UROS/Hem4"/>
</dbReference>
<dbReference type="GO" id="GO:0004852">
    <property type="term" value="F:uroporphyrinogen-III synthase activity"/>
    <property type="evidence" value="ECO:0007669"/>
    <property type="project" value="InterPro"/>
</dbReference>
<dbReference type="Proteomes" id="UP000230066">
    <property type="component" value="Unassembled WGS sequence"/>
</dbReference>
<dbReference type="Gene3D" id="3.40.50.10090">
    <property type="match status" value="2"/>
</dbReference>
<dbReference type="GO" id="GO:0006780">
    <property type="term" value="P:uroporphyrinogen III biosynthetic process"/>
    <property type="evidence" value="ECO:0007669"/>
    <property type="project" value="InterPro"/>
</dbReference>
<dbReference type="GO" id="GO:0005829">
    <property type="term" value="C:cytosol"/>
    <property type="evidence" value="ECO:0007669"/>
    <property type="project" value="TreeGrafter"/>
</dbReference>
<dbReference type="SUPFAM" id="SSF69618">
    <property type="entry name" value="HemD-like"/>
    <property type="match status" value="1"/>
</dbReference>
<accession>A0A4E0RZD2</accession>
<dbReference type="EMBL" id="JXXN02001501">
    <property type="protein sequence ID" value="THD24632.1"/>
    <property type="molecule type" value="Genomic_DNA"/>
</dbReference>
<dbReference type="PANTHER" id="PTHR12390:SF0">
    <property type="entry name" value="UROPORPHYRINOGEN-III SYNTHASE"/>
    <property type="match status" value="1"/>
</dbReference>
<evidence type="ECO:0000259" key="1">
    <source>
        <dbReference type="Pfam" id="PF02602"/>
    </source>
</evidence>
<protein>
    <submittedName>
        <fullName evidence="2">Uroporphyrinogen-III synthase</fullName>
    </submittedName>
</protein>
<organism evidence="2 3">
    <name type="scientific">Fasciola hepatica</name>
    <name type="common">Liver fluke</name>
    <dbReference type="NCBI Taxonomy" id="6192"/>
    <lineage>
        <taxon>Eukaryota</taxon>
        <taxon>Metazoa</taxon>
        <taxon>Spiralia</taxon>
        <taxon>Lophotrochozoa</taxon>
        <taxon>Platyhelminthes</taxon>
        <taxon>Trematoda</taxon>
        <taxon>Digenea</taxon>
        <taxon>Plagiorchiida</taxon>
        <taxon>Echinostomata</taxon>
        <taxon>Echinostomatoidea</taxon>
        <taxon>Fasciolidae</taxon>
        <taxon>Fasciola</taxon>
    </lineage>
</organism>
<dbReference type="GO" id="GO:0006782">
    <property type="term" value="P:protoporphyrinogen IX biosynthetic process"/>
    <property type="evidence" value="ECO:0007669"/>
    <property type="project" value="UniProtKB-UniPathway"/>
</dbReference>
<dbReference type="Pfam" id="PF02602">
    <property type="entry name" value="HEM4"/>
    <property type="match status" value="1"/>
</dbReference>
<evidence type="ECO:0000313" key="2">
    <source>
        <dbReference type="EMBL" id="THD24632.1"/>
    </source>
</evidence>
<dbReference type="InterPro" id="IPR036108">
    <property type="entry name" value="4pyrrol_syn_uPrphyn_synt_sf"/>
</dbReference>
<keyword evidence="3" id="KW-1185">Reference proteome</keyword>
<dbReference type="UniPathway" id="UPA00251">
    <property type="reaction ID" value="UER00320"/>
</dbReference>
<gene>
    <name evidence="2" type="ORF">D915_004517</name>
</gene>
<comment type="caution">
    <text evidence="2">The sequence shown here is derived from an EMBL/GenBank/DDBJ whole genome shotgun (WGS) entry which is preliminary data.</text>
</comment>
<dbReference type="InterPro" id="IPR003754">
    <property type="entry name" value="4pyrrol_synth_uPrphyn_synth"/>
</dbReference>
<dbReference type="CDD" id="cd06578">
    <property type="entry name" value="HemD"/>
    <property type="match status" value="1"/>
</dbReference>